<reference evidence="3" key="1">
    <citation type="submission" date="2025-08" db="UniProtKB">
        <authorList>
            <consortium name="RefSeq"/>
        </authorList>
    </citation>
    <scope>IDENTIFICATION</scope>
    <source>
        <tissue evidence="3">Whole body</tissue>
    </source>
</reference>
<dbReference type="GO" id="GO:1902936">
    <property type="term" value="F:phosphatidylinositol bisphosphate binding"/>
    <property type="evidence" value="ECO:0007669"/>
    <property type="project" value="TreeGrafter"/>
</dbReference>
<evidence type="ECO:0000313" key="3">
    <source>
        <dbReference type="RefSeq" id="XP_026489035.2"/>
    </source>
</evidence>
<dbReference type="CDD" id="cd00170">
    <property type="entry name" value="SEC14"/>
    <property type="match status" value="1"/>
</dbReference>
<evidence type="ECO:0000259" key="1">
    <source>
        <dbReference type="PROSITE" id="PS50191"/>
    </source>
</evidence>
<protein>
    <submittedName>
        <fullName evidence="3">Uncharacterized protein LOC113395614</fullName>
    </submittedName>
</protein>
<proteinExistence type="predicted"/>
<dbReference type="InterPro" id="IPR001251">
    <property type="entry name" value="CRAL-TRIO_dom"/>
</dbReference>
<feature type="domain" description="CRAL-TRIO" evidence="1">
    <location>
        <begin position="159"/>
        <end position="279"/>
    </location>
</feature>
<keyword evidence="2" id="KW-1185">Reference proteome</keyword>
<organism evidence="2 3">
    <name type="scientific">Vanessa tameamea</name>
    <name type="common">Kamehameha butterfly</name>
    <dbReference type="NCBI Taxonomy" id="334116"/>
    <lineage>
        <taxon>Eukaryota</taxon>
        <taxon>Metazoa</taxon>
        <taxon>Ecdysozoa</taxon>
        <taxon>Arthropoda</taxon>
        <taxon>Hexapoda</taxon>
        <taxon>Insecta</taxon>
        <taxon>Pterygota</taxon>
        <taxon>Neoptera</taxon>
        <taxon>Endopterygota</taxon>
        <taxon>Lepidoptera</taxon>
        <taxon>Glossata</taxon>
        <taxon>Ditrysia</taxon>
        <taxon>Papilionoidea</taxon>
        <taxon>Nymphalidae</taxon>
        <taxon>Nymphalinae</taxon>
        <taxon>Vanessa</taxon>
    </lineage>
</organism>
<dbReference type="GO" id="GO:0016020">
    <property type="term" value="C:membrane"/>
    <property type="evidence" value="ECO:0007669"/>
    <property type="project" value="TreeGrafter"/>
</dbReference>
<dbReference type="Gene3D" id="3.40.525.10">
    <property type="entry name" value="CRAL-TRIO lipid binding domain"/>
    <property type="match status" value="1"/>
</dbReference>
<dbReference type="OrthoDB" id="7422178at2759"/>
<sequence>MIIYVSIVYTVEASSHLLVKMDTIPQDRILETKPDTLTVVRKQYNLDKPGQMKEAISILHKWVQQQKHFKKKDFSEFYYEAVIIGCKGSIERAKNQIDKICTMRTLLPQFFQDCNVKNDFADLRKIVHIAILPKLTDDHYRVQINKFTANVIKPSELMEYYRYNIIQSEYIKAHDYLNGFIVVQDFTETNMVDFVSKINLSELRQILSIHIEGYGVRIKAIHIICASKVISTFVSILKQVLSSKVADRINVHKNIEEIHKHIPKEILPKDFGGDERSLKDLQQEWLDVLSSEEHMKHMQVVNAAGTDEKFRRKDCFNDQYAGMPGTFRSLSVD</sequence>
<dbReference type="PRINTS" id="PR00180">
    <property type="entry name" value="CRETINALDHBP"/>
</dbReference>
<name>A0A8B8HWG7_VANTA</name>
<dbReference type="SMART" id="SM00516">
    <property type="entry name" value="SEC14"/>
    <property type="match status" value="1"/>
</dbReference>
<dbReference type="PROSITE" id="PS50191">
    <property type="entry name" value="CRAL_TRIO"/>
    <property type="match status" value="1"/>
</dbReference>
<dbReference type="Proteomes" id="UP001652626">
    <property type="component" value="Chromosome 21"/>
</dbReference>
<dbReference type="InterPro" id="IPR036865">
    <property type="entry name" value="CRAL-TRIO_dom_sf"/>
</dbReference>
<dbReference type="GeneID" id="113395614"/>
<dbReference type="RefSeq" id="XP_026489035.2">
    <property type="nucleotide sequence ID" value="XM_026633250.2"/>
</dbReference>
<accession>A0A8B8HWG7</accession>
<gene>
    <name evidence="3" type="primary">LOC113395614</name>
</gene>
<dbReference type="PANTHER" id="PTHR10174">
    <property type="entry name" value="ALPHA-TOCOPHEROL TRANSFER PROTEIN-RELATED"/>
    <property type="match status" value="1"/>
</dbReference>
<dbReference type="Gene3D" id="1.20.5.1200">
    <property type="entry name" value="Alpha-tocopherol transfer"/>
    <property type="match status" value="1"/>
</dbReference>
<dbReference type="SUPFAM" id="SSF52087">
    <property type="entry name" value="CRAL/TRIO domain"/>
    <property type="match status" value="1"/>
</dbReference>
<dbReference type="AlphaFoldDB" id="A0A8B8HWG7"/>
<evidence type="ECO:0000313" key="2">
    <source>
        <dbReference type="Proteomes" id="UP001652626"/>
    </source>
</evidence>
<dbReference type="OMA" id="KICTMRT"/>
<dbReference type="Pfam" id="PF00650">
    <property type="entry name" value="CRAL_TRIO"/>
    <property type="match status" value="1"/>
</dbReference>
<dbReference type="PANTHER" id="PTHR10174:SF222">
    <property type="entry name" value="GH10083P-RELATED"/>
    <property type="match status" value="1"/>
</dbReference>